<accession>A0A1W6N4H0</accession>
<gene>
    <name evidence="3" type="ORF">GQ61_04380</name>
</gene>
<dbReference type="PANTHER" id="PTHR31793">
    <property type="entry name" value="4-HYDROXYBENZOYL-COA THIOESTERASE FAMILY MEMBER"/>
    <property type="match status" value="1"/>
</dbReference>
<dbReference type="InterPro" id="IPR029069">
    <property type="entry name" value="HotDog_dom_sf"/>
</dbReference>
<protein>
    <submittedName>
        <fullName evidence="3">Uncharacterized protein</fullName>
    </submittedName>
</protein>
<evidence type="ECO:0000313" key="3">
    <source>
        <dbReference type="EMBL" id="ARN84666.1"/>
    </source>
</evidence>
<evidence type="ECO:0000313" key="4">
    <source>
        <dbReference type="Proteomes" id="UP000237351"/>
    </source>
</evidence>
<dbReference type="Pfam" id="PF13279">
    <property type="entry name" value="4HBT_2"/>
    <property type="match status" value="1"/>
</dbReference>
<dbReference type="PANTHER" id="PTHR31793:SF37">
    <property type="entry name" value="ACYL-COA THIOESTER HYDROLASE YBGC"/>
    <property type="match status" value="1"/>
</dbReference>
<dbReference type="InterPro" id="IPR050563">
    <property type="entry name" value="4-hydroxybenzoyl-CoA_TE"/>
</dbReference>
<keyword evidence="2" id="KW-0378">Hydrolase</keyword>
<dbReference type="PROSITE" id="PS01328">
    <property type="entry name" value="4HBCOA_THIOESTERASE"/>
    <property type="match status" value="1"/>
</dbReference>
<dbReference type="FunFam" id="3.10.129.10:FF:000004">
    <property type="entry name" value="Tol-pal system-associated acyl-CoA thioesterase"/>
    <property type="match status" value="1"/>
</dbReference>
<proteinExistence type="inferred from homology"/>
<name>A0A1W6N4H0_9PROT</name>
<dbReference type="Proteomes" id="UP000237351">
    <property type="component" value="Chromosome"/>
</dbReference>
<keyword evidence="4" id="KW-1185">Reference proteome</keyword>
<dbReference type="SUPFAM" id="SSF54637">
    <property type="entry name" value="Thioesterase/thiol ester dehydrase-isomerase"/>
    <property type="match status" value="1"/>
</dbReference>
<comment type="similarity">
    <text evidence="1">Belongs to the 4-hydroxybenzoyl-CoA thioesterase family.</text>
</comment>
<dbReference type="NCBIfam" id="TIGR00051">
    <property type="entry name" value="YbgC/FadM family acyl-CoA thioesterase"/>
    <property type="match status" value="1"/>
</dbReference>
<dbReference type="EMBL" id="CP008743">
    <property type="protein sequence ID" value="ARN84666.1"/>
    <property type="molecule type" value="Genomic_DNA"/>
</dbReference>
<dbReference type="Gene3D" id="3.10.129.10">
    <property type="entry name" value="Hotdog Thioesterase"/>
    <property type="match status" value="1"/>
</dbReference>
<dbReference type="InterPro" id="IPR008272">
    <property type="entry name" value="HB-CoA_thioesterase_AS"/>
</dbReference>
<dbReference type="InterPro" id="IPR006684">
    <property type="entry name" value="YbgC/YbaW"/>
</dbReference>
<sequence length="132" mass="15411">MRVYIEDTDLGGVVYHSNYLKFAERARTEMFREHGYDIANILHPKGIFFAIRQCIVDYRAPAFLGDLLTIQTDISQVKPTRIYFDQNVWREDKLLAEIKIIVATIDVKKLKPVPLPHEVKQVIKEKLTKHSE</sequence>
<dbReference type="KEGG" id="naf:GQ61_04380"/>
<dbReference type="PIRSF" id="PIRSF003230">
    <property type="entry name" value="YbgC"/>
    <property type="match status" value="1"/>
</dbReference>
<dbReference type="CDD" id="cd00586">
    <property type="entry name" value="4HBT"/>
    <property type="match status" value="1"/>
</dbReference>
<reference evidence="3 4" key="1">
    <citation type="submission" date="2014-06" db="EMBL/GenBank/DDBJ databases">
        <title>The genome of the endonuclear symbiont Nucleicultrix amoebiphila.</title>
        <authorList>
            <person name="Schulz F."/>
            <person name="Horn M."/>
        </authorList>
    </citation>
    <scope>NUCLEOTIDE SEQUENCE [LARGE SCALE GENOMIC DNA]</scope>
    <source>
        <strain evidence="3 4">FS5</strain>
    </source>
</reference>
<dbReference type="STRING" id="1414854.GQ61_04380"/>
<organism evidence="3 4">
    <name type="scientific">Candidatus Nucleicultrix amoebiphila FS5</name>
    <dbReference type="NCBI Taxonomy" id="1414854"/>
    <lineage>
        <taxon>Bacteria</taxon>
        <taxon>Pseudomonadati</taxon>
        <taxon>Pseudomonadota</taxon>
        <taxon>Alphaproteobacteria</taxon>
        <taxon>Holosporales</taxon>
        <taxon>Candidatus Nucleicultricaceae</taxon>
        <taxon>Candidatus Nucleicultrix</taxon>
    </lineage>
</organism>
<evidence type="ECO:0000256" key="2">
    <source>
        <dbReference type="ARBA" id="ARBA00022801"/>
    </source>
</evidence>
<evidence type="ECO:0000256" key="1">
    <source>
        <dbReference type="ARBA" id="ARBA00005953"/>
    </source>
</evidence>
<dbReference type="AlphaFoldDB" id="A0A1W6N4H0"/>
<dbReference type="GO" id="GO:0047617">
    <property type="term" value="F:fatty acyl-CoA hydrolase activity"/>
    <property type="evidence" value="ECO:0007669"/>
    <property type="project" value="TreeGrafter"/>
</dbReference>